<dbReference type="PANTHER" id="PTHR47480:SF5">
    <property type="entry name" value="EG45-LIKE DOMAIN CONTAINING PROTEIN"/>
    <property type="match status" value="1"/>
</dbReference>
<dbReference type="SUPFAM" id="SSF50685">
    <property type="entry name" value="Barwin-like endoglucanases"/>
    <property type="match status" value="1"/>
</dbReference>
<evidence type="ECO:0000259" key="1">
    <source>
        <dbReference type="PROSITE" id="PS50842"/>
    </source>
</evidence>
<accession>A0AAV8ZZL5</accession>
<reference evidence="2" key="1">
    <citation type="journal article" date="2023" name="Nat. Commun.">
        <title>Diploid and tetraploid genomes of Acorus and the evolution of monocots.</title>
        <authorList>
            <person name="Ma L."/>
            <person name="Liu K.W."/>
            <person name="Li Z."/>
            <person name="Hsiao Y.Y."/>
            <person name="Qi Y."/>
            <person name="Fu T."/>
            <person name="Tang G.D."/>
            <person name="Zhang D."/>
            <person name="Sun W.H."/>
            <person name="Liu D.K."/>
            <person name="Li Y."/>
            <person name="Chen G.Z."/>
            <person name="Liu X.D."/>
            <person name="Liao X.Y."/>
            <person name="Jiang Y.T."/>
            <person name="Yu X."/>
            <person name="Hao Y."/>
            <person name="Huang J."/>
            <person name="Zhao X.W."/>
            <person name="Ke S."/>
            <person name="Chen Y.Y."/>
            <person name="Wu W.L."/>
            <person name="Hsu J.L."/>
            <person name="Lin Y.F."/>
            <person name="Huang M.D."/>
            <person name="Li C.Y."/>
            <person name="Huang L."/>
            <person name="Wang Z.W."/>
            <person name="Zhao X."/>
            <person name="Zhong W.Y."/>
            <person name="Peng D.H."/>
            <person name="Ahmad S."/>
            <person name="Lan S."/>
            <person name="Zhang J.S."/>
            <person name="Tsai W.C."/>
            <person name="Van de Peer Y."/>
            <person name="Liu Z.J."/>
        </authorList>
    </citation>
    <scope>NUCLEOTIDE SEQUENCE</scope>
    <source>
        <strain evidence="2">SCP</strain>
    </source>
</reference>
<organism evidence="2 3">
    <name type="scientific">Acorus gramineus</name>
    <name type="common">Dwarf sweet flag</name>
    <dbReference type="NCBI Taxonomy" id="55184"/>
    <lineage>
        <taxon>Eukaryota</taxon>
        <taxon>Viridiplantae</taxon>
        <taxon>Streptophyta</taxon>
        <taxon>Embryophyta</taxon>
        <taxon>Tracheophyta</taxon>
        <taxon>Spermatophyta</taxon>
        <taxon>Magnoliopsida</taxon>
        <taxon>Liliopsida</taxon>
        <taxon>Acoraceae</taxon>
        <taxon>Acorus</taxon>
    </lineage>
</organism>
<comment type="caution">
    <text evidence="2">The sequence shown here is derived from an EMBL/GenBank/DDBJ whole genome shotgun (WGS) entry which is preliminary data.</text>
</comment>
<dbReference type="Gene3D" id="2.40.40.10">
    <property type="entry name" value="RlpA-like domain"/>
    <property type="match status" value="1"/>
</dbReference>
<reference evidence="2" key="2">
    <citation type="submission" date="2023-06" db="EMBL/GenBank/DDBJ databases">
        <authorList>
            <person name="Ma L."/>
            <person name="Liu K.-W."/>
            <person name="Li Z."/>
            <person name="Hsiao Y.-Y."/>
            <person name="Qi Y."/>
            <person name="Fu T."/>
            <person name="Tang G."/>
            <person name="Zhang D."/>
            <person name="Sun W.-H."/>
            <person name="Liu D.-K."/>
            <person name="Li Y."/>
            <person name="Chen G.-Z."/>
            <person name="Liu X.-D."/>
            <person name="Liao X.-Y."/>
            <person name="Jiang Y.-T."/>
            <person name="Yu X."/>
            <person name="Hao Y."/>
            <person name="Huang J."/>
            <person name="Zhao X.-W."/>
            <person name="Ke S."/>
            <person name="Chen Y.-Y."/>
            <person name="Wu W.-L."/>
            <person name="Hsu J.-L."/>
            <person name="Lin Y.-F."/>
            <person name="Huang M.-D."/>
            <person name="Li C.-Y."/>
            <person name="Huang L."/>
            <person name="Wang Z.-W."/>
            <person name="Zhao X."/>
            <person name="Zhong W.-Y."/>
            <person name="Peng D.-H."/>
            <person name="Ahmad S."/>
            <person name="Lan S."/>
            <person name="Zhang J.-S."/>
            <person name="Tsai W.-C."/>
            <person name="Van De Peer Y."/>
            <person name="Liu Z.-J."/>
        </authorList>
    </citation>
    <scope>NUCLEOTIDE SEQUENCE</scope>
    <source>
        <strain evidence="2">SCP</strain>
        <tissue evidence="2">Leaves</tissue>
    </source>
</reference>
<dbReference type="Pfam" id="PF03330">
    <property type="entry name" value="DPBB_1"/>
    <property type="match status" value="1"/>
</dbReference>
<dbReference type="EMBL" id="JAUJYN010000068">
    <property type="protein sequence ID" value="KAK1256975.1"/>
    <property type="molecule type" value="Genomic_DNA"/>
</dbReference>
<protein>
    <submittedName>
        <fullName evidence="2">EG45-like domain containing protein 2</fullName>
    </submittedName>
</protein>
<dbReference type="Proteomes" id="UP001179952">
    <property type="component" value="Unassembled WGS sequence"/>
</dbReference>
<proteinExistence type="predicted"/>
<keyword evidence="3" id="KW-1185">Reference proteome</keyword>
<dbReference type="InterPro" id="IPR007112">
    <property type="entry name" value="Expansin/allergen_DPBB_dom"/>
</dbReference>
<dbReference type="InterPro" id="IPR036908">
    <property type="entry name" value="RlpA-like_sf"/>
</dbReference>
<dbReference type="PROSITE" id="PS50842">
    <property type="entry name" value="EXPANSIN_EG45"/>
    <property type="match status" value="1"/>
</dbReference>
<evidence type="ECO:0000313" key="2">
    <source>
        <dbReference type="EMBL" id="KAK1256975.1"/>
    </source>
</evidence>
<feature type="domain" description="Expansin-like EG45" evidence="1">
    <location>
        <begin position="55"/>
        <end position="160"/>
    </location>
</feature>
<dbReference type="CDD" id="cd22269">
    <property type="entry name" value="DPBB_EG45-like"/>
    <property type="match status" value="1"/>
</dbReference>
<dbReference type="InterPro" id="IPR009009">
    <property type="entry name" value="RlpA-like_DPBB"/>
</dbReference>
<dbReference type="AlphaFoldDB" id="A0AAV8ZZL5"/>
<name>A0AAV8ZZL5_ACOGR</name>
<sequence length="160" mass="17683">MISTMRAQYKYRNGFLKERGKTDQNMRLTVKKNIVFIALACTMIDRLIVVKGDLGTATSYDPPYLPTKCPGYNQNNFPGGGLFAAASYGIWDNGAACGRKYRVRCLSGLNRPCKDGTIMVEVVDFCRSSPCPSTMVLSNKAFSALSKILNSKINIEYAQV</sequence>
<gene>
    <name evidence="2" type="ORF">QJS04_geneDACA023294</name>
</gene>
<evidence type="ECO:0000313" key="3">
    <source>
        <dbReference type="Proteomes" id="UP001179952"/>
    </source>
</evidence>
<dbReference type="PANTHER" id="PTHR47480">
    <property type="entry name" value="EG45-LIKE DOMAIN CONTAINING PROTEIN"/>
    <property type="match status" value="1"/>
</dbReference>